<sequence>MAVTKSEPAAPPPQPSIGVPALAVVSGSLLSGAMISLSAFVVPVFLDTNTDAGHMLRQWARLYHYGHIYLPALCIATCGLYGYAALRKRAASSYSPQWPRYAAAAAATLAMVPFTWYVMMPTNDVLFGLEAAATAGTGSPELVAVRALVVKWAWLHVTRSLSPLVGAFLGFTGLLRELGL</sequence>
<dbReference type="Pfam" id="PF08592">
    <property type="entry name" value="Anthrone_oxy"/>
    <property type="match status" value="1"/>
</dbReference>
<keyword evidence="4" id="KW-0560">Oxidoreductase</keyword>
<dbReference type="PANTHER" id="PTHR35042:SF3">
    <property type="entry name" value="ANTHRONE OXYGENASE-RELATED"/>
    <property type="match status" value="1"/>
</dbReference>
<dbReference type="PANTHER" id="PTHR35042">
    <property type="entry name" value="ANTHRONE OXYGENASE ENCC"/>
    <property type="match status" value="1"/>
</dbReference>
<name>A0AAE0TWR7_9PEZI</name>
<feature type="transmembrane region" description="Helical" evidence="8">
    <location>
        <begin position="98"/>
        <end position="119"/>
    </location>
</feature>
<dbReference type="GO" id="GO:0016020">
    <property type="term" value="C:membrane"/>
    <property type="evidence" value="ECO:0007669"/>
    <property type="project" value="UniProtKB-SubCell"/>
</dbReference>
<evidence type="ECO:0000313" key="10">
    <source>
        <dbReference type="Proteomes" id="UP001287356"/>
    </source>
</evidence>
<reference evidence="9" key="1">
    <citation type="journal article" date="2023" name="Mol. Phylogenet. Evol.">
        <title>Genome-scale phylogeny and comparative genomics of the fungal order Sordariales.</title>
        <authorList>
            <person name="Hensen N."/>
            <person name="Bonometti L."/>
            <person name="Westerberg I."/>
            <person name="Brannstrom I.O."/>
            <person name="Guillou S."/>
            <person name="Cros-Aarteil S."/>
            <person name="Calhoun S."/>
            <person name="Haridas S."/>
            <person name="Kuo A."/>
            <person name="Mondo S."/>
            <person name="Pangilinan J."/>
            <person name="Riley R."/>
            <person name="LaButti K."/>
            <person name="Andreopoulos B."/>
            <person name="Lipzen A."/>
            <person name="Chen C."/>
            <person name="Yan M."/>
            <person name="Daum C."/>
            <person name="Ng V."/>
            <person name="Clum A."/>
            <person name="Steindorff A."/>
            <person name="Ohm R.A."/>
            <person name="Martin F."/>
            <person name="Silar P."/>
            <person name="Natvig D.O."/>
            <person name="Lalanne C."/>
            <person name="Gautier V."/>
            <person name="Ament-Velasquez S.L."/>
            <person name="Kruys A."/>
            <person name="Hutchinson M.I."/>
            <person name="Powell A.J."/>
            <person name="Barry K."/>
            <person name="Miller A.N."/>
            <person name="Grigoriev I.V."/>
            <person name="Debuchy R."/>
            <person name="Gladieux P."/>
            <person name="Hiltunen Thoren M."/>
            <person name="Johannesson H."/>
        </authorList>
    </citation>
    <scope>NUCLEOTIDE SEQUENCE</scope>
    <source>
        <strain evidence="9">CBS 958.72</strain>
    </source>
</reference>
<organism evidence="9 10">
    <name type="scientific">Lasiosphaeria ovina</name>
    <dbReference type="NCBI Taxonomy" id="92902"/>
    <lineage>
        <taxon>Eukaryota</taxon>
        <taxon>Fungi</taxon>
        <taxon>Dikarya</taxon>
        <taxon>Ascomycota</taxon>
        <taxon>Pezizomycotina</taxon>
        <taxon>Sordariomycetes</taxon>
        <taxon>Sordariomycetidae</taxon>
        <taxon>Sordariales</taxon>
        <taxon>Lasiosphaeriaceae</taxon>
        <taxon>Lasiosphaeria</taxon>
    </lineage>
</organism>
<accession>A0AAE0TWR7</accession>
<keyword evidence="2 8" id="KW-0812">Transmembrane</keyword>
<evidence type="ECO:0000256" key="7">
    <source>
        <dbReference type="ARBA" id="ARBA00034313"/>
    </source>
</evidence>
<evidence type="ECO:0000313" key="9">
    <source>
        <dbReference type="EMBL" id="KAK3382225.1"/>
    </source>
</evidence>
<evidence type="ECO:0000256" key="6">
    <source>
        <dbReference type="ARBA" id="ARBA00023136"/>
    </source>
</evidence>
<evidence type="ECO:0000256" key="2">
    <source>
        <dbReference type="ARBA" id="ARBA00022692"/>
    </source>
</evidence>
<evidence type="ECO:0000256" key="3">
    <source>
        <dbReference type="ARBA" id="ARBA00022989"/>
    </source>
</evidence>
<dbReference type="EMBL" id="JAULSN010000001">
    <property type="protein sequence ID" value="KAK3382225.1"/>
    <property type="molecule type" value="Genomic_DNA"/>
</dbReference>
<evidence type="ECO:0000256" key="8">
    <source>
        <dbReference type="SAM" id="Phobius"/>
    </source>
</evidence>
<keyword evidence="5" id="KW-0503">Monooxygenase</keyword>
<evidence type="ECO:0000256" key="1">
    <source>
        <dbReference type="ARBA" id="ARBA00004141"/>
    </source>
</evidence>
<keyword evidence="10" id="KW-1185">Reference proteome</keyword>
<comment type="similarity">
    <text evidence="7">Belongs to the anthrone oxygenase family.</text>
</comment>
<keyword evidence="6 8" id="KW-0472">Membrane</keyword>
<evidence type="ECO:0008006" key="11">
    <source>
        <dbReference type="Google" id="ProtNLM"/>
    </source>
</evidence>
<reference evidence="9" key="2">
    <citation type="submission" date="2023-06" db="EMBL/GenBank/DDBJ databases">
        <authorList>
            <consortium name="Lawrence Berkeley National Laboratory"/>
            <person name="Haridas S."/>
            <person name="Hensen N."/>
            <person name="Bonometti L."/>
            <person name="Westerberg I."/>
            <person name="Brannstrom I.O."/>
            <person name="Guillou S."/>
            <person name="Cros-Aarteil S."/>
            <person name="Calhoun S."/>
            <person name="Kuo A."/>
            <person name="Mondo S."/>
            <person name="Pangilinan J."/>
            <person name="Riley R."/>
            <person name="Labutti K."/>
            <person name="Andreopoulos B."/>
            <person name="Lipzen A."/>
            <person name="Chen C."/>
            <person name="Yanf M."/>
            <person name="Daum C."/>
            <person name="Ng V."/>
            <person name="Clum A."/>
            <person name="Steindorff A."/>
            <person name="Ohm R."/>
            <person name="Martin F."/>
            <person name="Silar P."/>
            <person name="Natvig D."/>
            <person name="Lalanne C."/>
            <person name="Gautier V."/>
            <person name="Ament-Velasquez S.L."/>
            <person name="Kruys A."/>
            <person name="Hutchinson M.I."/>
            <person name="Powell A.J."/>
            <person name="Barry K."/>
            <person name="Miller A.N."/>
            <person name="Grigoriev I.V."/>
            <person name="Debuchy R."/>
            <person name="Gladieux P."/>
            <person name="Thoren M.H."/>
            <person name="Johannesson H."/>
        </authorList>
    </citation>
    <scope>NUCLEOTIDE SEQUENCE</scope>
    <source>
        <strain evidence="9">CBS 958.72</strain>
    </source>
</reference>
<dbReference type="AlphaFoldDB" id="A0AAE0TWR7"/>
<comment type="caution">
    <text evidence="9">The sequence shown here is derived from an EMBL/GenBank/DDBJ whole genome shotgun (WGS) entry which is preliminary data.</text>
</comment>
<dbReference type="GO" id="GO:0004497">
    <property type="term" value="F:monooxygenase activity"/>
    <property type="evidence" value="ECO:0007669"/>
    <property type="project" value="UniProtKB-KW"/>
</dbReference>
<gene>
    <name evidence="9" type="ORF">B0T24DRAFT_587002</name>
</gene>
<dbReference type="InterPro" id="IPR013901">
    <property type="entry name" value="Anthrone_oxy"/>
</dbReference>
<comment type="subcellular location">
    <subcellularLocation>
        <location evidence="1">Membrane</location>
        <topology evidence="1">Multi-pass membrane protein</topology>
    </subcellularLocation>
</comment>
<feature type="transmembrane region" description="Helical" evidence="8">
    <location>
        <begin position="21"/>
        <end position="46"/>
    </location>
</feature>
<proteinExistence type="inferred from homology"/>
<keyword evidence="3 8" id="KW-1133">Transmembrane helix</keyword>
<feature type="transmembrane region" description="Helical" evidence="8">
    <location>
        <begin position="66"/>
        <end position="86"/>
    </location>
</feature>
<dbReference type="Proteomes" id="UP001287356">
    <property type="component" value="Unassembled WGS sequence"/>
</dbReference>
<evidence type="ECO:0000256" key="4">
    <source>
        <dbReference type="ARBA" id="ARBA00023002"/>
    </source>
</evidence>
<protein>
    <recommendedName>
        <fullName evidence="11">DUF1772-domain-containing protein</fullName>
    </recommendedName>
</protein>
<evidence type="ECO:0000256" key="5">
    <source>
        <dbReference type="ARBA" id="ARBA00023033"/>
    </source>
</evidence>